<dbReference type="Gene3D" id="3.40.50.300">
    <property type="entry name" value="P-loop containing nucleotide triphosphate hydrolases"/>
    <property type="match status" value="1"/>
</dbReference>
<dbReference type="InterPro" id="IPR044974">
    <property type="entry name" value="Disease_R_plants"/>
</dbReference>
<dbReference type="PANTHER" id="PTHR23155">
    <property type="entry name" value="DISEASE RESISTANCE PROTEIN RP"/>
    <property type="match status" value="1"/>
</dbReference>
<proteinExistence type="predicted"/>
<accession>A0A7J6F2C3</accession>
<organism evidence="6 7">
    <name type="scientific">Cannabis sativa</name>
    <name type="common">Hemp</name>
    <name type="synonym">Marijuana</name>
    <dbReference type="NCBI Taxonomy" id="3483"/>
    <lineage>
        <taxon>Eukaryota</taxon>
        <taxon>Viridiplantae</taxon>
        <taxon>Streptophyta</taxon>
        <taxon>Embryophyta</taxon>
        <taxon>Tracheophyta</taxon>
        <taxon>Spermatophyta</taxon>
        <taxon>Magnoliopsida</taxon>
        <taxon>eudicotyledons</taxon>
        <taxon>Gunneridae</taxon>
        <taxon>Pentapetalae</taxon>
        <taxon>rosids</taxon>
        <taxon>fabids</taxon>
        <taxon>Rosales</taxon>
        <taxon>Cannabaceae</taxon>
        <taxon>Cannabis</taxon>
    </lineage>
</organism>
<dbReference type="GO" id="GO:0043531">
    <property type="term" value="F:ADP binding"/>
    <property type="evidence" value="ECO:0007669"/>
    <property type="project" value="InterPro"/>
</dbReference>
<protein>
    <recommendedName>
        <fullName evidence="8">NB-ARC domain-containing protein</fullName>
    </recommendedName>
</protein>
<evidence type="ECO:0000313" key="6">
    <source>
        <dbReference type="EMBL" id="KAF4364872.1"/>
    </source>
</evidence>
<dbReference type="FunFam" id="1.10.10.10:FF:000322">
    <property type="entry name" value="Probable disease resistance protein At1g63360"/>
    <property type="match status" value="1"/>
</dbReference>
<dbReference type="Proteomes" id="UP000583929">
    <property type="component" value="Unassembled WGS sequence"/>
</dbReference>
<gene>
    <name evidence="6" type="ORF">G4B88_025591</name>
</gene>
<evidence type="ECO:0000313" key="7">
    <source>
        <dbReference type="Proteomes" id="UP000583929"/>
    </source>
</evidence>
<dbReference type="Gene3D" id="1.10.10.10">
    <property type="entry name" value="Winged helix-like DNA-binding domain superfamily/Winged helix DNA-binding domain"/>
    <property type="match status" value="1"/>
</dbReference>
<dbReference type="GO" id="GO:0098542">
    <property type="term" value="P:defense response to other organism"/>
    <property type="evidence" value="ECO:0007669"/>
    <property type="project" value="TreeGrafter"/>
</dbReference>
<dbReference type="PRINTS" id="PR00364">
    <property type="entry name" value="DISEASERSIST"/>
</dbReference>
<evidence type="ECO:0000256" key="1">
    <source>
        <dbReference type="ARBA" id="ARBA00022737"/>
    </source>
</evidence>
<dbReference type="Gene3D" id="3.80.10.10">
    <property type="entry name" value="Ribonuclease Inhibitor"/>
    <property type="match status" value="1"/>
</dbReference>
<evidence type="ECO:0008006" key="8">
    <source>
        <dbReference type="Google" id="ProtNLM"/>
    </source>
</evidence>
<reference evidence="6 7" key="1">
    <citation type="journal article" date="2020" name="bioRxiv">
        <title>Sequence and annotation of 42 cannabis genomes reveals extensive copy number variation in cannabinoid synthesis and pathogen resistance genes.</title>
        <authorList>
            <person name="Mckernan K.J."/>
            <person name="Helbert Y."/>
            <person name="Kane L.T."/>
            <person name="Ebling H."/>
            <person name="Zhang L."/>
            <person name="Liu B."/>
            <person name="Eaton Z."/>
            <person name="Mclaughlin S."/>
            <person name="Kingan S."/>
            <person name="Baybayan P."/>
            <person name="Concepcion G."/>
            <person name="Jordan M."/>
            <person name="Riva A."/>
            <person name="Barbazuk W."/>
            <person name="Harkins T."/>
        </authorList>
    </citation>
    <scope>NUCLEOTIDE SEQUENCE [LARGE SCALE GENOMIC DNA]</scope>
    <source>
        <strain evidence="7">cv. Jamaican Lion 4</strain>
        <tissue evidence="6">Leaf</tissue>
    </source>
</reference>
<dbReference type="InterPro" id="IPR032675">
    <property type="entry name" value="LRR_dom_sf"/>
</dbReference>
<dbReference type="EMBL" id="JAATIQ010000279">
    <property type="protein sequence ID" value="KAF4364872.1"/>
    <property type="molecule type" value="Genomic_DNA"/>
</dbReference>
<dbReference type="InterPro" id="IPR027417">
    <property type="entry name" value="P-loop_NTPase"/>
</dbReference>
<dbReference type="InterPro" id="IPR012337">
    <property type="entry name" value="RNaseH-like_sf"/>
</dbReference>
<dbReference type="PANTHER" id="PTHR23155:SF1205">
    <property type="entry name" value="DISEASE RESISTANCE PROTEIN RPM1"/>
    <property type="match status" value="1"/>
</dbReference>
<evidence type="ECO:0000259" key="5">
    <source>
        <dbReference type="Pfam" id="PF23598"/>
    </source>
</evidence>
<evidence type="ECO:0000259" key="4">
    <source>
        <dbReference type="Pfam" id="PF23559"/>
    </source>
</evidence>
<comment type="caution">
    <text evidence="6">The sequence shown here is derived from an EMBL/GenBank/DDBJ whole genome shotgun (WGS) entry which is preliminary data.</text>
</comment>
<dbReference type="Pfam" id="PF23559">
    <property type="entry name" value="WHD_DRP"/>
    <property type="match status" value="1"/>
</dbReference>
<dbReference type="InterPro" id="IPR042197">
    <property type="entry name" value="Apaf_helical"/>
</dbReference>
<keyword evidence="2" id="KW-0611">Plant defense</keyword>
<dbReference type="InterPro" id="IPR058922">
    <property type="entry name" value="WHD_DRP"/>
</dbReference>
<dbReference type="SUPFAM" id="SSF53098">
    <property type="entry name" value="Ribonuclease H-like"/>
    <property type="match status" value="1"/>
</dbReference>
<dbReference type="SUPFAM" id="SSF52058">
    <property type="entry name" value="L domain-like"/>
    <property type="match status" value="1"/>
</dbReference>
<dbReference type="InterPro" id="IPR055414">
    <property type="entry name" value="LRR_R13L4/SHOC2-like"/>
</dbReference>
<evidence type="ECO:0000256" key="2">
    <source>
        <dbReference type="ARBA" id="ARBA00022821"/>
    </source>
</evidence>
<dbReference type="Pfam" id="PF00931">
    <property type="entry name" value="NB-ARC"/>
    <property type="match status" value="1"/>
</dbReference>
<feature type="domain" description="Disease resistance R13L4/SHOC-2-like LRR" evidence="5">
    <location>
        <begin position="373"/>
        <end position="684"/>
    </location>
</feature>
<evidence type="ECO:0000259" key="3">
    <source>
        <dbReference type="Pfam" id="PF00931"/>
    </source>
</evidence>
<dbReference type="SUPFAM" id="SSF52540">
    <property type="entry name" value="P-loop containing nucleoside triphosphate hydrolases"/>
    <property type="match status" value="1"/>
</dbReference>
<dbReference type="AlphaFoldDB" id="A0A7J6F2C3"/>
<feature type="domain" description="NB-ARC" evidence="3">
    <location>
        <begin position="5"/>
        <end position="174"/>
    </location>
</feature>
<feature type="domain" description="Disease resistance protein winged helix" evidence="4">
    <location>
        <begin position="263"/>
        <end position="331"/>
    </location>
</feature>
<keyword evidence="1" id="KW-0677">Repeat</keyword>
<sequence>MELLLGESKDLTVISVLGMGGSGKTSLVASLLRSPVVKKHFCGFYAWITISQTNYTIDNVLRSILKEFADRVEDNVNPQELNTMNQVQLVKMIMKKLQHKRYLVVLDDVWEIENMWLVLKSALLENSLGSRILLTTRKEDVATFSLGTKRNVYNVRPLTENKAWELFWKKALPHDPDQCSTQLLQTARNLIKKCGGLPLGIATLGALMSTKKLEFPDWEGVLRSLNWELSNNQRLNSLKSILLLSFYELPNRLKQCFLYCGNFPEDFEINPRRLARLWIAEGFVELGRGMTHDMMAERYITELVHRGLLQFTRRNHSTQCLTMHDLNREFAVSIAEEEGFFHVYNGQETNQHNKVYRLAVHENYRGAFGSMSKVRSFFVFGSNIVDSSLLLQNVPCDFTLLRVIDLKDFPIPELSKNIVNCYNLTYLCLKRTQVKELPKGIGKLRNLQTLDIRQTEIKVLPKGIVKLTNLRHLFMRQFNYAAKLMEFDHFNICYSTKALAAGLSNLKKLQVLDSVEAGKDTIRELRSLTQLTKIGLTNVHEVDGEDLCILIKEMKCMNFLLLQASNVNEVLKIDELSNLASQFLAKLYLIGKLERLPCWLASLECLKILFLSWSRITDGKLILSHVSTLPNLTTLSLIKSYEGNQLWFENGFVKLEILLLCCMPQLNEVIIERGVMPQLEKLFIVRCSHLLIPRAISNVAKFVCSTEVDPRIVSSDSFTGFMKLLNPHFELDYTAVQAECVAIFLKEKSKIMEILGNFDGEISVSVREMGMTKSFVLVSLHFIDENWSLKNWVIKFCSLVKPSFVSPCDVIVESLKDWSIKNKVSTVTMSSFFDDDAFDFIKEHGLEDKKLSLNGDMFRVYCCSDCISSMVQNAFEEVEGITNKIRCLYNPKSEPLWYLTSSKLKDAIELWSMGEFSSENVTDYSDVPTVEEWNRVEQVCNIVESIYKVAYGIFHKELMTTYLEFEMGQVEVTCVLL</sequence>
<dbReference type="InterPro" id="IPR002182">
    <property type="entry name" value="NB-ARC"/>
</dbReference>
<name>A0A7J6F2C3_CANSA</name>
<keyword evidence="7" id="KW-1185">Reference proteome</keyword>
<dbReference type="InterPro" id="IPR036388">
    <property type="entry name" value="WH-like_DNA-bd_sf"/>
</dbReference>
<dbReference type="Gene3D" id="1.10.8.430">
    <property type="entry name" value="Helical domain of apoptotic protease-activating factors"/>
    <property type="match status" value="1"/>
</dbReference>
<dbReference type="Pfam" id="PF23598">
    <property type="entry name" value="LRR_14"/>
    <property type="match status" value="1"/>
</dbReference>